<evidence type="ECO:0000313" key="1">
    <source>
        <dbReference type="EMBL" id="BAU47562.1"/>
    </source>
</evidence>
<name>A0A1B4V4U2_9GAMM</name>
<dbReference type="EMBL" id="AP014936">
    <property type="protein sequence ID" value="BAU47562.1"/>
    <property type="molecule type" value="Genomic_DNA"/>
</dbReference>
<gene>
    <name evidence="1" type="ORF">SVA_0983</name>
</gene>
<dbReference type="AlphaFoldDB" id="A0A1B4V4U2"/>
<proteinExistence type="predicted"/>
<evidence type="ECO:0000313" key="2">
    <source>
        <dbReference type="Proteomes" id="UP000218899"/>
    </source>
</evidence>
<dbReference type="RefSeq" id="WP_148665384.1">
    <property type="nucleotide sequence ID" value="NZ_AP014936.1"/>
</dbReference>
<keyword evidence="2" id="KW-1185">Reference proteome</keyword>
<accession>A0A1B4V4U2</accession>
<sequence>MNKKRSQFHITEVPSLDASAGSVGVDIGYLGYDDHMKAFVDIFEKFVHDNKGILSAFESISVEAKKPTGRLVVGLGAAGGVSSLFSNAREVGKELYCSNNDKVKLVLSGKGGQRSLFVTFDNPHFSFG</sequence>
<dbReference type="KEGG" id="sva:SVA_0983"/>
<protein>
    <submittedName>
        <fullName evidence="1">Uncharacterized protein</fullName>
    </submittedName>
</protein>
<reference evidence="1 2" key="1">
    <citation type="submission" date="2015-08" db="EMBL/GenBank/DDBJ databases">
        <title>Complete genome sequence of Sulfurifustis variabilis.</title>
        <authorList>
            <person name="Miura A."/>
            <person name="Kojima H."/>
            <person name="Fukui M."/>
        </authorList>
    </citation>
    <scope>NUCLEOTIDE SEQUENCE [LARGE SCALE GENOMIC DNA]</scope>
    <source>
        <strain evidence="2">skN76</strain>
    </source>
</reference>
<dbReference type="Proteomes" id="UP000218899">
    <property type="component" value="Chromosome"/>
</dbReference>
<organism evidence="1 2">
    <name type="scientific">Sulfurifustis variabilis</name>
    <dbReference type="NCBI Taxonomy" id="1675686"/>
    <lineage>
        <taxon>Bacteria</taxon>
        <taxon>Pseudomonadati</taxon>
        <taxon>Pseudomonadota</taxon>
        <taxon>Gammaproteobacteria</taxon>
        <taxon>Acidiferrobacterales</taxon>
        <taxon>Acidiferrobacteraceae</taxon>
        <taxon>Sulfurifustis</taxon>
    </lineage>
</organism>